<reference evidence="1" key="1">
    <citation type="journal article" date="2021" name="Proc. Natl. Acad. Sci. U.S.A.">
        <title>A Catalog of Tens of Thousands of Viruses from Human Metagenomes Reveals Hidden Associations with Chronic Diseases.</title>
        <authorList>
            <person name="Tisza M.J."/>
            <person name="Buck C.B."/>
        </authorList>
    </citation>
    <scope>NUCLEOTIDE SEQUENCE</scope>
    <source>
        <strain evidence="1">CtSP74</strain>
    </source>
</reference>
<proteinExistence type="predicted"/>
<sequence>MKGAKLRLLDEEHLIYKQAWLNRVVKRTETKGKQEVYVYGSFKDFFDYEKEYREITGEIVPTIKDEELSNLLLKANM</sequence>
<organism evidence="1">
    <name type="scientific">Siphoviridae sp. ctSP74</name>
    <dbReference type="NCBI Taxonomy" id="2826343"/>
    <lineage>
        <taxon>Viruses</taxon>
        <taxon>Duplodnaviria</taxon>
        <taxon>Heunggongvirae</taxon>
        <taxon>Uroviricota</taxon>
        <taxon>Caudoviricetes</taxon>
    </lineage>
</organism>
<evidence type="ECO:0000313" key="1">
    <source>
        <dbReference type="EMBL" id="DAD96638.1"/>
    </source>
</evidence>
<dbReference type="EMBL" id="BK015221">
    <property type="protein sequence ID" value="DAD96638.1"/>
    <property type="molecule type" value="Genomic_DNA"/>
</dbReference>
<name>A0A8S5NPH8_9CAUD</name>
<accession>A0A8S5NPH8</accession>
<protein>
    <submittedName>
        <fullName evidence="1">Uncharacterized protein</fullName>
    </submittedName>
</protein>